<dbReference type="OrthoDB" id="2015447at2759"/>
<keyword evidence="4 6" id="KW-0274">FAD</keyword>
<dbReference type="PROSITE" id="PS00677">
    <property type="entry name" value="DAO"/>
    <property type="match status" value="1"/>
</dbReference>
<evidence type="ECO:0000256" key="4">
    <source>
        <dbReference type="ARBA" id="ARBA00022827"/>
    </source>
</evidence>
<evidence type="ECO:0000256" key="1">
    <source>
        <dbReference type="ARBA" id="ARBA00001974"/>
    </source>
</evidence>
<dbReference type="SUPFAM" id="SSF54373">
    <property type="entry name" value="FAD-linked reductases, C-terminal domain"/>
    <property type="match status" value="1"/>
</dbReference>
<feature type="binding site" evidence="6">
    <location>
        <position position="225"/>
    </location>
    <ligand>
        <name>D-dopa</name>
        <dbReference type="ChEBI" id="CHEBI:149689"/>
    </ligand>
</feature>
<evidence type="ECO:0000256" key="3">
    <source>
        <dbReference type="ARBA" id="ARBA00022630"/>
    </source>
</evidence>
<evidence type="ECO:0000256" key="6">
    <source>
        <dbReference type="PIRSR" id="PIRSR000189-1"/>
    </source>
</evidence>
<dbReference type="GO" id="GO:0071949">
    <property type="term" value="F:FAD binding"/>
    <property type="evidence" value="ECO:0007669"/>
    <property type="project" value="InterPro"/>
</dbReference>
<proteinExistence type="inferred from homology"/>
<dbReference type="GO" id="GO:0019478">
    <property type="term" value="P:D-amino acid catabolic process"/>
    <property type="evidence" value="ECO:0007669"/>
    <property type="project" value="TreeGrafter"/>
</dbReference>
<dbReference type="Proteomes" id="UP001152798">
    <property type="component" value="Chromosome 4"/>
</dbReference>
<evidence type="ECO:0000256" key="5">
    <source>
        <dbReference type="ARBA" id="ARBA00023002"/>
    </source>
</evidence>
<reference evidence="8" key="1">
    <citation type="submission" date="2022-01" db="EMBL/GenBank/DDBJ databases">
        <authorList>
            <person name="King R."/>
        </authorList>
    </citation>
    <scope>NUCLEOTIDE SEQUENCE</scope>
</reference>
<feature type="binding site" evidence="6">
    <location>
        <begin position="305"/>
        <end position="310"/>
    </location>
    <ligand>
        <name>FAD</name>
        <dbReference type="ChEBI" id="CHEBI:57692"/>
    </ligand>
</feature>
<feature type="binding site" evidence="6">
    <location>
        <begin position="43"/>
        <end position="44"/>
    </location>
    <ligand>
        <name>FAD</name>
        <dbReference type="ChEBI" id="CHEBI:57692"/>
    </ligand>
</feature>
<keyword evidence="9" id="KW-1185">Reference proteome</keyword>
<dbReference type="EMBL" id="OV725080">
    <property type="protein sequence ID" value="CAH1397736.1"/>
    <property type="molecule type" value="Genomic_DNA"/>
</dbReference>
<dbReference type="InterPro" id="IPR006181">
    <property type="entry name" value="D-amino_acid_oxidase_CS"/>
</dbReference>
<organism evidence="8 9">
    <name type="scientific">Nezara viridula</name>
    <name type="common">Southern green stink bug</name>
    <name type="synonym">Cimex viridulus</name>
    <dbReference type="NCBI Taxonomy" id="85310"/>
    <lineage>
        <taxon>Eukaryota</taxon>
        <taxon>Metazoa</taxon>
        <taxon>Ecdysozoa</taxon>
        <taxon>Arthropoda</taxon>
        <taxon>Hexapoda</taxon>
        <taxon>Insecta</taxon>
        <taxon>Pterygota</taxon>
        <taxon>Neoptera</taxon>
        <taxon>Paraneoptera</taxon>
        <taxon>Hemiptera</taxon>
        <taxon>Heteroptera</taxon>
        <taxon>Panheteroptera</taxon>
        <taxon>Pentatomomorpha</taxon>
        <taxon>Pentatomoidea</taxon>
        <taxon>Pentatomidae</taxon>
        <taxon>Pentatominae</taxon>
        <taxon>Nezara</taxon>
    </lineage>
</organism>
<comment type="cofactor">
    <cofactor evidence="1 6">
        <name>FAD</name>
        <dbReference type="ChEBI" id="CHEBI:57692"/>
    </cofactor>
</comment>
<name>A0A9P0MP49_NEZVI</name>
<dbReference type="GO" id="GO:0003884">
    <property type="term" value="F:D-amino-acid oxidase activity"/>
    <property type="evidence" value="ECO:0007669"/>
    <property type="project" value="InterPro"/>
</dbReference>
<dbReference type="AlphaFoldDB" id="A0A9P0MP49"/>
<feature type="domain" description="FAD dependent oxidoreductase" evidence="7">
    <location>
        <begin position="8"/>
        <end position="320"/>
    </location>
</feature>
<keyword evidence="3" id="KW-0285">Flavoprotein</keyword>
<dbReference type="Pfam" id="PF01266">
    <property type="entry name" value="DAO"/>
    <property type="match status" value="1"/>
</dbReference>
<protein>
    <recommendedName>
        <fullName evidence="7">FAD dependent oxidoreductase domain-containing protein</fullName>
    </recommendedName>
</protein>
<dbReference type="PANTHER" id="PTHR11530">
    <property type="entry name" value="D-AMINO ACID OXIDASE"/>
    <property type="match status" value="1"/>
</dbReference>
<evidence type="ECO:0000256" key="2">
    <source>
        <dbReference type="ARBA" id="ARBA00006730"/>
    </source>
</evidence>
<dbReference type="Gene3D" id="3.40.50.720">
    <property type="entry name" value="NAD(P)-binding Rossmann-like Domain"/>
    <property type="match status" value="1"/>
</dbReference>
<dbReference type="GO" id="GO:0005737">
    <property type="term" value="C:cytoplasm"/>
    <property type="evidence" value="ECO:0007669"/>
    <property type="project" value="TreeGrafter"/>
</dbReference>
<keyword evidence="5" id="KW-0560">Oxidoreductase</keyword>
<feature type="binding site" evidence="6">
    <location>
        <position position="306"/>
    </location>
    <ligand>
        <name>D-dopa</name>
        <dbReference type="ChEBI" id="CHEBI:149689"/>
    </ligand>
</feature>
<dbReference type="SUPFAM" id="SSF51971">
    <property type="entry name" value="Nucleotide-binding domain"/>
    <property type="match status" value="1"/>
</dbReference>
<gene>
    <name evidence="8" type="ORF">NEZAVI_LOCUS7519</name>
</gene>
<dbReference type="PIRSF" id="PIRSF000189">
    <property type="entry name" value="D-aa_oxidase"/>
    <property type="match status" value="1"/>
</dbReference>
<feature type="binding site" evidence="6">
    <location>
        <position position="186"/>
    </location>
    <ligand>
        <name>FAD</name>
        <dbReference type="ChEBI" id="CHEBI:57692"/>
    </ligand>
</feature>
<sequence length="332" mass="36810">MGDCHIGVFGSGIVGLNTALELQKQIRNVKVTIIADKFLEDTTSDKAAGIFIPADYFAGPNPQITQEWIDDSYHYYEALKDESGIGIKEISGYILAKSSWTATRNRFMEGLVPVFRTVDDDELASISPGDWKYGSYLKTYLIECRGYLPWAMHRFKQNGGQFVTGRIDSFSEVENFGKFDLIMNCTGLGARALCNDRRLTPMRGQVYKVNAPWLDKFYLAEHTTYIIPGFSAATLGGTKNYGSWNTAVDKYDSASIWDRCTRIVPKLTTAPVIKEIVGLRPHRDIVRVEPEIINGLKVVHHYGHGGYGVTSSPGSAKTATGIAINMLKGSKL</sequence>
<accession>A0A9P0MP49</accession>
<dbReference type="InterPro" id="IPR023209">
    <property type="entry name" value="DAO"/>
</dbReference>
<evidence type="ECO:0000313" key="8">
    <source>
        <dbReference type="EMBL" id="CAH1397736.1"/>
    </source>
</evidence>
<dbReference type="InterPro" id="IPR006076">
    <property type="entry name" value="FAD-dep_OxRdtase"/>
</dbReference>
<dbReference type="PANTHER" id="PTHR11530:SF17">
    <property type="entry name" value="RE49860P"/>
    <property type="match status" value="1"/>
</dbReference>
<dbReference type="Gene3D" id="3.30.9.10">
    <property type="entry name" value="D-Amino Acid Oxidase, subunit A, domain 2"/>
    <property type="match status" value="1"/>
</dbReference>
<feature type="binding site" evidence="6">
    <location>
        <position position="280"/>
    </location>
    <ligand>
        <name>D-dopa</name>
        <dbReference type="ChEBI" id="CHEBI:149689"/>
    </ligand>
</feature>
<evidence type="ECO:0000259" key="7">
    <source>
        <dbReference type="Pfam" id="PF01266"/>
    </source>
</evidence>
<evidence type="ECO:0000313" key="9">
    <source>
        <dbReference type="Proteomes" id="UP001152798"/>
    </source>
</evidence>
<comment type="similarity">
    <text evidence="2">Belongs to the DAMOX/DASOX family.</text>
</comment>